<comment type="similarity">
    <text evidence="1">Belongs to the LysR transcriptional regulatory family.</text>
</comment>
<evidence type="ECO:0000256" key="2">
    <source>
        <dbReference type="ARBA" id="ARBA00023015"/>
    </source>
</evidence>
<reference evidence="7" key="1">
    <citation type="submission" date="2016-10" db="EMBL/GenBank/DDBJ databases">
        <authorList>
            <person name="Varghese N."/>
            <person name="Submissions S."/>
        </authorList>
    </citation>
    <scope>NUCLEOTIDE SEQUENCE [LARGE SCALE GENOMIC DNA]</scope>
    <source>
        <strain evidence="7">DSM 26921</strain>
    </source>
</reference>
<dbReference type="GO" id="GO:0003700">
    <property type="term" value="F:DNA-binding transcription factor activity"/>
    <property type="evidence" value="ECO:0007669"/>
    <property type="project" value="InterPro"/>
</dbReference>
<dbReference type="InterPro" id="IPR036388">
    <property type="entry name" value="WH-like_DNA-bd_sf"/>
</dbReference>
<evidence type="ECO:0000313" key="7">
    <source>
        <dbReference type="Proteomes" id="UP000199658"/>
    </source>
</evidence>
<dbReference type="FunFam" id="1.10.10.10:FF:000001">
    <property type="entry name" value="LysR family transcriptional regulator"/>
    <property type="match status" value="1"/>
</dbReference>
<evidence type="ECO:0000256" key="3">
    <source>
        <dbReference type="ARBA" id="ARBA00023125"/>
    </source>
</evidence>
<dbReference type="AlphaFoldDB" id="A0A1I6GM42"/>
<protein>
    <submittedName>
        <fullName evidence="6">Transcriptional regulator, LysR family</fullName>
    </submittedName>
</protein>
<dbReference type="InterPro" id="IPR050176">
    <property type="entry name" value="LTTR"/>
</dbReference>
<gene>
    <name evidence="6" type="ORF">SAMN04488002_1678</name>
</gene>
<proteinExistence type="inferred from homology"/>
<evidence type="ECO:0000256" key="1">
    <source>
        <dbReference type="ARBA" id="ARBA00009437"/>
    </source>
</evidence>
<dbReference type="PANTHER" id="PTHR30579:SF7">
    <property type="entry name" value="HTH-TYPE TRANSCRIPTIONAL REGULATOR LRHA-RELATED"/>
    <property type="match status" value="1"/>
</dbReference>
<dbReference type="Pfam" id="PF00126">
    <property type="entry name" value="HTH_1"/>
    <property type="match status" value="1"/>
</dbReference>
<accession>A0A1I6GM42</accession>
<dbReference type="STRING" id="670154.SAMN04488002_1678"/>
<keyword evidence="4" id="KW-0804">Transcription</keyword>
<dbReference type="SUPFAM" id="SSF46785">
    <property type="entry name" value="Winged helix' DNA-binding domain"/>
    <property type="match status" value="1"/>
</dbReference>
<keyword evidence="3" id="KW-0238">DNA-binding</keyword>
<dbReference type="Gene3D" id="1.10.10.10">
    <property type="entry name" value="Winged helix-like DNA-binding domain superfamily/Winged helix DNA-binding domain"/>
    <property type="match status" value="1"/>
</dbReference>
<dbReference type="EMBL" id="FOYO01000001">
    <property type="protein sequence ID" value="SFR43117.1"/>
    <property type="molecule type" value="Genomic_DNA"/>
</dbReference>
<dbReference type="Pfam" id="PF03466">
    <property type="entry name" value="LysR_substrate"/>
    <property type="match status" value="1"/>
</dbReference>
<dbReference type="InterPro" id="IPR005119">
    <property type="entry name" value="LysR_subst-bd"/>
</dbReference>
<dbReference type="PRINTS" id="PR00039">
    <property type="entry name" value="HTHLYSR"/>
</dbReference>
<keyword evidence="7" id="KW-1185">Reference proteome</keyword>
<name>A0A1I6GM42_9RHOB</name>
<feature type="domain" description="HTH lysR-type" evidence="5">
    <location>
        <begin position="30"/>
        <end position="87"/>
    </location>
</feature>
<keyword evidence="2" id="KW-0805">Transcription regulation</keyword>
<evidence type="ECO:0000259" key="5">
    <source>
        <dbReference type="PROSITE" id="PS50931"/>
    </source>
</evidence>
<dbReference type="InterPro" id="IPR000847">
    <property type="entry name" value="LysR_HTH_N"/>
</dbReference>
<evidence type="ECO:0000313" key="6">
    <source>
        <dbReference type="EMBL" id="SFR43117.1"/>
    </source>
</evidence>
<evidence type="ECO:0000256" key="4">
    <source>
        <dbReference type="ARBA" id="ARBA00023163"/>
    </source>
</evidence>
<dbReference type="Proteomes" id="UP000199658">
    <property type="component" value="Unassembled WGS sequence"/>
</dbReference>
<sequence length="319" mass="35230">MLIYMACRASFLKRMVLKLLITGIDVARNLDITSLRSFVAVADSGGVTKAAGYLHLTQSAVSMQLKRLEESLDVSLLDRTNRSVSLTAEGEQLLSYARRMLTLNDEIYTRLTAKEYEGEIVLGVPHDIIYPYIPPILRRFAADFPRVQMRMVSAPTKRLRQMFDRGECDVILTTEEHPGAGGEALVTLPLVWIGAVGGTAWKTRPLPVAFCKNCIFRSGVLKRLDEADFDWEMVVDSDLDNAVEAVVSADLAIHAAIKGVYPRQTGPIAHDGVLPDPGQSRIVLYLQAGEDPILAALRDMIRTAYLSEWSPSEAVALRA</sequence>
<organism evidence="6 7">
    <name type="scientific">Litoreibacter janthinus</name>
    <dbReference type="NCBI Taxonomy" id="670154"/>
    <lineage>
        <taxon>Bacteria</taxon>
        <taxon>Pseudomonadati</taxon>
        <taxon>Pseudomonadota</taxon>
        <taxon>Alphaproteobacteria</taxon>
        <taxon>Rhodobacterales</taxon>
        <taxon>Roseobacteraceae</taxon>
        <taxon>Litoreibacter</taxon>
    </lineage>
</organism>
<dbReference type="GO" id="GO:0003677">
    <property type="term" value="F:DNA binding"/>
    <property type="evidence" value="ECO:0007669"/>
    <property type="project" value="UniProtKB-KW"/>
</dbReference>
<dbReference type="PANTHER" id="PTHR30579">
    <property type="entry name" value="TRANSCRIPTIONAL REGULATOR"/>
    <property type="match status" value="1"/>
</dbReference>
<dbReference type="InterPro" id="IPR036390">
    <property type="entry name" value="WH_DNA-bd_sf"/>
</dbReference>
<dbReference type="PROSITE" id="PS50931">
    <property type="entry name" value="HTH_LYSR"/>
    <property type="match status" value="1"/>
</dbReference>
<dbReference type="Gene3D" id="3.40.190.10">
    <property type="entry name" value="Periplasmic binding protein-like II"/>
    <property type="match status" value="2"/>
</dbReference>
<dbReference type="SUPFAM" id="SSF53850">
    <property type="entry name" value="Periplasmic binding protein-like II"/>
    <property type="match status" value="1"/>
</dbReference>